<feature type="binding site" evidence="2">
    <location>
        <position position="139"/>
    </location>
    <ligand>
        <name>Zn(2+)</name>
        <dbReference type="ChEBI" id="CHEBI:29105"/>
        <label>2</label>
    </ligand>
</feature>
<comment type="cofactor">
    <cofactor evidence="2 3">
        <name>Zn(2+)</name>
        <dbReference type="ChEBI" id="CHEBI:29105"/>
    </cofactor>
    <text evidence="2 3">Binds 2 Zn(2+) ions per subunit. One is catalytic and the other provides a structural contribution.</text>
</comment>
<dbReference type="GO" id="GO:0008270">
    <property type="term" value="F:zinc ion binding"/>
    <property type="evidence" value="ECO:0007669"/>
    <property type="project" value="UniProtKB-UniRule"/>
</dbReference>
<dbReference type="GO" id="GO:0004332">
    <property type="term" value="F:fructose-bisphosphate aldolase activity"/>
    <property type="evidence" value="ECO:0007669"/>
    <property type="project" value="UniProtKB-EC"/>
</dbReference>
<dbReference type="EC" id="4.1.2.13" evidence="3"/>
<keyword evidence="5" id="KW-1185">Reference proteome</keyword>
<comment type="function">
    <text evidence="3">Catalyzes the aldol condensation of dihydroxyacetone phosphate (DHAP or glycerone-phosphate) with glyceraldehyde 3-phosphate (G3P) to form fructose 1,6-bisphosphate (FBP) in gluconeogenesis and the reverse reaction in glycolysis.</text>
</comment>
<organism evidence="4 5">
    <name type="scientific">Zasmidium cellare ATCC 36951</name>
    <dbReference type="NCBI Taxonomy" id="1080233"/>
    <lineage>
        <taxon>Eukaryota</taxon>
        <taxon>Fungi</taxon>
        <taxon>Dikarya</taxon>
        <taxon>Ascomycota</taxon>
        <taxon>Pezizomycotina</taxon>
        <taxon>Dothideomycetes</taxon>
        <taxon>Dothideomycetidae</taxon>
        <taxon>Mycosphaerellales</taxon>
        <taxon>Mycosphaerellaceae</taxon>
        <taxon>Zasmidium</taxon>
    </lineage>
</organism>
<dbReference type="InterPro" id="IPR050246">
    <property type="entry name" value="Class_II_FBP_aldolase"/>
</dbReference>
<feature type="binding site" evidence="2">
    <location>
        <position position="217"/>
    </location>
    <ligand>
        <name>Zn(2+)</name>
        <dbReference type="ChEBI" id="CHEBI:29105"/>
        <label>1</label>
        <note>catalytic</note>
    </ligand>
</feature>
<feature type="binding site" evidence="2">
    <location>
        <position position="86"/>
    </location>
    <ligand>
        <name>Zn(2+)</name>
        <dbReference type="ChEBI" id="CHEBI:29105"/>
        <label>1</label>
        <note>catalytic</note>
    </ligand>
</feature>
<keyword evidence="3" id="KW-0456">Lyase</keyword>
<feature type="binding site" evidence="2">
    <location>
        <position position="109"/>
    </location>
    <ligand>
        <name>Zn(2+)</name>
        <dbReference type="ChEBI" id="CHEBI:29105"/>
        <label>2</label>
    </ligand>
</feature>
<dbReference type="PANTHER" id="PTHR30304:SF0">
    <property type="entry name" value="D-TAGATOSE-1,6-BISPHOSPHATE ALDOLASE SUBUNIT GATY-RELATED"/>
    <property type="match status" value="1"/>
</dbReference>
<dbReference type="GO" id="GO:0006096">
    <property type="term" value="P:glycolytic process"/>
    <property type="evidence" value="ECO:0007669"/>
    <property type="project" value="UniProtKB-UniPathway"/>
</dbReference>
<accession>A0A6A6CHB3</accession>
<keyword evidence="3" id="KW-0324">Glycolysis</keyword>
<dbReference type="PANTHER" id="PTHR30304">
    <property type="entry name" value="D-TAGATOSE-1,6-BISPHOSPHATE ALDOLASE"/>
    <property type="match status" value="1"/>
</dbReference>
<proteinExistence type="inferred from homology"/>
<gene>
    <name evidence="4" type="ORF">M409DRAFT_36707</name>
</gene>
<evidence type="ECO:0000256" key="2">
    <source>
        <dbReference type="PIRSR" id="PIRSR001359-3"/>
    </source>
</evidence>
<dbReference type="EMBL" id="ML993596">
    <property type="protein sequence ID" value="KAF2166441.1"/>
    <property type="molecule type" value="Genomic_DNA"/>
</dbReference>
<dbReference type="Gene3D" id="3.20.20.70">
    <property type="entry name" value="Aldolase class I"/>
    <property type="match status" value="1"/>
</dbReference>
<reference evidence="4" key="1">
    <citation type="journal article" date="2020" name="Stud. Mycol.">
        <title>101 Dothideomycetes genomes: a test case for predicting lifestyles and emergence of pathogens.</title>
        <authorList>
            <person name="Haridas S."/>
            <person name="Albert R."/>
            <person name="Binder M."/>
            <person name="Bloem J."/>
            <person name="Labutti K."/>
            <person name="Salamov A."/>
            <person name="Andreopoulos B."/>
            <person name="Baker S."/>
            <person name="Barry K."/>
            <person name="Bills G."/>
            <person name="Bluhm B."/>
            <person name="Cannon C."/>
            <person name="Castanera R."/>
            <person name="Culley D."/>
            <person name="Daum C."/>
            <person name="Ezra D."/>
            <person name="Gonzalez J."/>
            <person name="Henrissat B."/>
            <person name="Kuo A."/>
            <person name="Liang C."/>
            <person name="Lipzen A."/>
            <person name="Lutzoni F."/>
            <person name="Magnuson J."/>
            <person name="Mondo S."/>
            <person name="Nolan M."/>
            <person name="Ohm R."/>
            <person name="Pangilinan J."/>
            <person name="Park H.-J."/>
            <person name="Ramirez L."/>
            <person name="Alfaro M."/>
            <person name="Sun H."/>
            <person name="Tritt A."/>
            <person name="Yoshinaga Y."/>
            <person name="Zwiers L.-H."/>
            <person name="Turgeon B."/>
            <person name="Goodwin S."/>
            <person name="Spatafora J."/>
            <person name="Crous P."/>
            <person name="Grigoriev I."/>
        </authorList>
    </citation>
    <scope>NUCLEOTIDE SEQUENCE</scope>
    <source>
        <strain evidence="4">ATCC 36951</strain>
    </source>
</reference>
<comment type="similarity">
    <text evidence="3">Belongs to the class II fructose-bisphosphate aldolase family.</text>
</comment>
<dbReference type="RefSeq" id="XP_033667330.1">
    <property type="nucleotide sequence ID" value="XM_033810602.1"/>
</dbReference>
<feature type="binding site" evidence="2">
    <location>
        <position position="185"/>
    </location>
    <ligand>
        <name>Zn(2+)</name>
        <dbReference type="ChEBI" id="CHEBI:29105"/>
        <label>1</label>
        <note>catalytic</note>
    </ligand>
</feature>
<dbReference type="GeneID" id="54563874"/>
<evidence type="ECO:0000256" key="1">
    <source>
        <dbReference type="PIRSR" id="PIRSR001359-1"/>
    </source>
</evidence>
<dbReference type="SUPFAM" id="SSF51569">
    <property type="entry name" value="Aldolase"/>
    <property type="match status" value="1"/>
</dbReference>
<dbReference type="OrthoDB" id="2558351at2759"/>
<dbReference type="AlphaFoldDB" id="A0A6A6CHB3"/>
<evidence type="ECO:0000313" key="4">
    <source>
        <dbReference type="EMBL" id="KAF2166441.1"/>
    </source>
</evidence>
<evidence type="ECO:0000313" key="5">
    <source>
        <dbReference type="Proteomes" id="UP000799537"/>
    </source>
</evidence>
<evidence type="ECO:0000256" key="3">
    <source>
        <dbReference type="RuleBase" id="RU366023"/>
    </source>
</evidence>
<comment type="pathway">
    <text evidence="3">Carbohydrate degradation; glycolysis; D-glyceraldehyde 3-phosphate and glycerone phosphate from D-glucose: step 4/4.</text>
</comment>
<feature type="active site" description="Proton donor" evidence="1">
    <location>
        <position position="85"/>
    </location>
</feature>
<dbReference type="InterPro" id="IPR013785">
    <property type="entry name" value="Aldolase_TIM"/>
</dbReference>
<name>A0A6A6CHB3_ZASCE</name>
<dbReference type="Proteomes" id="UP000799537">
    <property type="component" value="Unassembled WGS sequence"/>
</dbReference>
<dbReference type="UniPathway" id="UPA00109">
    <property type="reaction ID" value="UER00183"/>
</dbReference>
<protein>
    <recommendedName>
        <fullName evidence="3">Fructose-bisphosphate aldolase</fullName>
        <shortName evidence="3">FBP aldolase</shortName>
        <ecNumber evidence="3">4.1.2.13</ecNumber>
    </recommendedName>
</protein>
<keyword evidence="2 3" id="KW-0862">Zinc</keyword>
<dbReference type="Pfam" id="PF01116">
    <property type="entry name" value="F_bP_aldolase"/>
    <property type="match status" value="1"/>
</dbReference>
<sequence>MTGFPQSNRTYQILHAAAKGGYAVGAYNCYNNDGVMAMIQAAEANNSPAIIQLFPWTLHFQGVEFVKYVINFAHKAKVPIAVHLDHCIKPEDVELALSLDPPFDSIMIDASTSEPEENIRTCKAYVERAVAKGICIEAEMGRIEGGEDGLPNVDMETIMTNPDEASHFIKSTGVHFLAPSFGNIHGGYGPGGADKAWDLARLQKIHELIPGTPLALHGTHPVSDELFHKAIRCGMAKVNLNRNVRDGYTKFVAENAGKLELTILKQQGVEVYRKDIARAMDMLGSSGKA</sequence>
<keyword evidence="2 3" id="KW-0479">Metal-binding</keyword>
<dbReference type="PIRSF" id="PIRSF001359">
    <property type="entry name" value="F_bP_aldolase_II"/>
    <property type="match status" value="1"/>
</dbReference>
<comment type="catalytic activity">
    <reaction evidence="3">
        <text>beta-D-fructose 1,6-bisphosphate = D-glyceraldehyde 3-phosphate + dihydroxyacetone phosphate</text>
        <dbReference type="Rhea" id="RHEA:14729"/>
        <dbReference type="ChEBI" id="CHEBI:32966"/>
        <dbReference type="ChEBI" id="CHEBI:57642"/>
        <dbReference type="ChEBI" id="CHEBI:59776"/>
        <dbReference type="EC" id="4.1.2.13"/>
    </reaction>
</comment>
<dbReference type="InterPro" id="IPR000771">
    <property type="entry name" value="FBA_II"/>
</dbReference>